<feature type="region of interest" description="Disordered" evidence="2">
    <location>
        <begin position="840"/>
        <end position="867"/>
    </location>
</feature>
<feature type="compositionally biased region" description="Low complexity" evidence="2">
    <location>
        <begin position="89"/>
        <end position="98"/>
    </location>
</feature>
<name>A0A194PVJ1_PAPXU</name>
<dbReference type="PANTHER" id="PTHR45725">
    <property type="entry name" value="FORMIN HOMOLOGY 2 FAMILY MEMBER"/>
    <property type="match status" value="1"/>
</dbReference>
<feature type="compositionally biased region" description="Basic residues" evidence="2">
    <location>
        <begin position="36"/>
        <end position="45"/>
    </location>
</feature>
<dbReference type="SMART" id="SM00498">
    <property type="entry name" value="FH2"/>
    <property type="match status" value="1"/>
</dbReference>
<evidence type="ECO:0000259" key="3">
    <source>
        <dbReference type="PROSITE" id="PS51444"/>
    </source>
</evidence>
<feature type="compositionally biased region" description="Basic and acidic residues" evidence="2">
    <location>
        <begin position="115"/>
        <end position="126"/>
    </location>
</feature>
<feature type="domain" description="FH2" evidence="3">
    <location>
        <begin position="1237"/>
        <end position="1667"/>
    </location>
</feature>
<evidence type="ECO:0000256" key="2">
    <source>
        <dbReference type="SAM" id="MobiDB-lite"/>
    </source>
</evidence>
<feature type="compositionally biased region" description="Basic and acidic residues" evidence="2">
    <location>
        <begin position="1662"/>
        <end position="1679"/>
    </location>
</feature>
<dbReference type="Gene3D" id="1.20.58.2220">
    <property type="entry name" value="Formin, FH2 domain"/>
    <property type="match status" value="1"/>
</dbReference>
<feature type="region of interest" description="Disordered" evidence="2">
    <location>
        <begin position="895"/>
        <end position="934"/>
    </location>
</feature>
<feature type="compositionally biased region" description="Polar residues" evidence="2">
    <location>
        <begin position="857"/>
        <end position="867"/>
    </location>
</feature>
<feature type="compositionally biased region" description="Pro residues" evidence="2">
    <location>
        <begin position="1061"/>
        <end position="1074"/>
    </location>
</feature>
<protein>
    <submittedName>
        <fullName evidence="4">Protein cappuccino</fullName>
    </submittedName>
</protein>
<feature type="compositionally biased region" description="Polar residues" evidence="2">
    <location>
        <begin position="1027"/>
        <end position="1042"/>
    </location>
</feature>
<feature type="compositionally biased region" description="Low complexity" evidence="2">
    <location>
        <begin position="781"/>
        <end position="790"/>
    </location>
</feature>
<feature type="compositionally biased region" description="Basic and acidic residues" evidence="2">
    <location>
        <begin position="771"/>
        <end position="780"/>
    </location>
</feature>
<evidence type="ECO:0000313" key="4">
    <source>
        <dbReference type="EMBL" id="KPI96779.1"/>
    </source>
</evidence>
<sequence>MGNTQAHEKQSKAGKSPAKGKHFMRNLNRKGSFKDGKKRARKKSIAKREAFDREADKTPDSDNNEAIEASDNDTAECVFKTSCGGAGSGAASAGAAETSSEHSEVTGSRWSAAARAERRSPTRDSAHPAPAPDDSNSESVFTDPLTPLAVELNQCYYSAESDSAHDEPSRALSPPPAGVSVDTSPESGWPVVNMPHADAAATRTPDTEKEIATDVFDENCEPSDVGAYTMGGLLTRPKPDSEPNECSHEFLENRLKACPGQTAFTVSKHRKVELPPVSAPDALALALVDNEIDRRHSSLSDVPVAESNVLRKVASLTLDKLTDTKVTRPRFVPEKLDFQLYEKFEAQYNYVKLLNKPNSAERGVHNIVTVLGLHSDDFALVDFDTKVKRARRKLFRKTQLLDDDRTLVPYVRKTLTINMDRAVEWFRIVIFNTKRKFCETLVEWDMRSGVIIVAIRRDCDRKCLYDVKISRLFKRSVREYSPERNIGQMLLNWFVSSIADNSNFKSLVSTQDLKNIGIQYCTHLLAAGVLRQISDKNAPTENVFKPNLMYYWAHMEAPVSQPVTPGRLQTSSWPPDKETNQISRDMTLYTAMDNSLFYNQNNNDEAIDIQEAKAIIKQLKKKLQEAEYLLQKVKISNQIELLNRNLPNSFNSIQDSNLMKDKVELLVDKEVQTSMALNDENKLTIRPVISTPKYDSPIISNDNNNTVEISRLVYKNQMGDAGDKCEKRSERIENYCKLNKSREYNKPLRKDDFIDNNNQNIDNDAVSLPDKSSDCHKYDSSSDSSFASTYTSSKLTDEKSNHEHMWNKSETVVQNVSCLKNVSATNIIFSKVDHYVTSEHSQTSLDQSQKSADEQSESYVNASTSEENCTQIETHNDTQIIPTIHDTTLSSTELNHTLTSLPPPMPGKTPSPPPAPGTQSIAPELMTPAPYINPAQSKSIPMSITNLPSLSILSEESTSKSGEDSSKDLITSSVGTNIPISSTDASTSVSNTEITTTSTDTGPPKSDELLSSSPEKHLSPPPEKCDASSQNSKVGTMSSPQVSDEFTTLMEIKTSEVPTSPCIPPPPPPLPGMTPSPLLTPCMAPPPPPMPGLGPPPPPMPGVGPPPPPPMPGMGPPPPPMPGMGPPPPPMPGMGPPPPPMPGMGPPPPPMPGMMPPPPPMPGMMPPPPPMPGMEPPSHLTPGVGPPPPPMPGAGQSIGTNPPPLNALGPPAHQTTGPLPFPAPPAGGWNMQRATLRKTPIKPAAPMKPLYWTRILAAPTQPAYQGDSESSKLKPLWLEIEEAKLDNIDEFTDLFSRQVVKAPAKKKTEVKAKIKPVKLLDSKRSQNVGILAQSLHVEFSEIENAIYNFDTSVVSLEALQQIYDLRATEEELMLIKDHLRNKPEIPLDKPESFLHDLSGIPNFAERISCFMFQTEFEDGVNTTMHKLDNLKHTCEFLTTSEPLKQLFAIILTLGNYMNGGNGQRGQADGFGLEILAKLKDVKSKHSQVTLLHFIVRTYMRARGGALAGACALPVPEPGDVARAAALDFADVAAHLKELDKRLQDCREQTKKVIECDAQRNEDCVSSCGDNTKRLEVFKDKMKTFLDAAEEKLKTENDNLEECRAKFIGTVRFYQYTPKCGKLEECEPKEFFSLWTSFCSDFKDIFKKEEQIAIKEKLKENKKLQDERKSLTQPKKEGGLKARLQKLSGTRR</sequence>
<dbReference type="InterPro" id="IPR042201">
    <property type="entry name" value="FH2_Formin_sf"/>
</dbReference>
<feature type="compositionally biased region" description="Basic and acidic residues" evidence="2">
    <location>
        <begin position="1"/>
        <end position="11"/>
    </location>
</feature>
<organism evidence="4 5">
    <name type="scientific">Papilio xuthus</name>
    <name type="common">Asian swallowtail butterfly</name>
    <dbReference type="NCBI Taxonomy" id="66420"/>
    <lineage>
        <taxon>Eukaryota</taxon>
        <taxon>Metazoa</taxon>
        <taxon>Ecdysozoa</taxon>
        <taxon>Arthropoda</taxon>
        <taxon>Hexapoda</taxon>
        <taxon>Insecta</taxon>
        <taxon>Pterygota</taxon>
        <taxon>Neoptera</taxon>
        <taxon>Endopterygota</taxon>
        <taxon>Lepidoptera</taxon>
        <taxon>Glossata</taxon>
        <taxon>Ditrysia</taxon>
        <taxon>Papilionoidea</taxon>
        <taxon>Papilionidae</taxon>
        <taxon>Papilioninae</taxon>
        <taxon>Papilio</taxon>
    </lineage>
</organism>
<feature type="region of interest" description="Disordered" evidence="2">
    <location>
        <begin position="1055"/>
        <end position="1124"/>
    </location>
</feature>
<feature type="compositionally biased region" description="Basic and acidic residues" evidence="2">
    <location>
        <begin position="1014"/>
        <end position="1026"/>
    </location>
</feature>
<feature type="compositionally biased region" description="Pro residues" evidence="2">
    <location>
        <begin position="901"/>
        <end position="916"/>
    </location>
</feature>
<feature type="compositionally biased region" description="Pro residues" evidence="2">
    <location>
        <begin position="1083"/>
        <end position="1124"/>
    </location>
</feature>
<gene>
    <name evidence="4" type="ORF">RR46_04904</name>
</gene>
<feature type="region of interest" description="Disordered" evidence="2">
    <location>
        <begin position="749"/>
        <end position="790"/>
    </location>
</feature>
<dbReference type="STRING" id="66420.A0A194PVJ1"/>
<feature type="coiled-coil region" evidence="1">
    <location>
        <begin position="602"/>
        <end position="636"/>
    </location>
</feature>
<feature type="compositionally biased region" description="Acidic residues" evidence="2">
    <location>
        <begin position="62"/>
        <end position="74"/>
    </location>
</feature>
<dbReference type="PROSITE" id="PS51444">
    <property type="entry name" value="FH2"/>
    <property type="match status" value="1"/>
</dbReference>
<dbReference type="PANTHER" id="PTHR45725:SF1">
    <property type="entry name" value="DISHEVELLED ASSOCIATED ACTIVATOR OF MORPHOGENESIS, ISOFORM D"/>
    <property type="match status" value="1"/>
</dbReference>
<dbReference type="Proteomes" id="UP000053268">
    <property type="component" value="Unassembled WGS sequence"/>
</dbReference>
<feature type="compositionally biased region" description="Low complexity" evidence="2">
    <location>
        <begin position="986"/>
        <end position="1001"/>
    </location>
</feature>
<feature type="region of interest" description="Disordered" evidence="2">
    <location>
        <begin position="1169"/>
        <end position="1219"/>
    </location>
</feature>
<feature type="region of interest" description="Disordered" evidence="2">
    <location>
        <begin position="1"/>
        <end position="145"/>
    </location>
</feature>
<feature type="compositionally biased region" description="Basic and acidic residues" evidence="2">
    <location>
        <begin position="957"/>
        <end position="967"/>
    </location>
</feature>
<feature type="compositionally biased region" description="Basic residues" evidence="2">
    <location>
        <begin position="18"/>
        <end position="28"/>
    </location>
</feature>
<keyword evidence="5" id="KW-1185">Reference proteome</keyword>
<dbReference type="SUPFAM" id="SSF101447">
    <property type="entry name" value="Formin homology 2 domain (FH2 domain)"/>
    <property type="match status" value="1"/>
</dbReference>
<proteinExistence type="predicted"/>
<feature type="region of interest" description="Disordered" evidence="2">
    <location>
        <begin position="159"/>
        <end position="183"/>
    </location>
</feature>
<dbReference type="InterPro" id="IPR015425">
    <property type="entry name" value="FH2_Formin"/>
</dbReference>
<feature type="region of interest" description="Disordered" evidence="2">
    <location>
        <begin position="1662"/>
        <end position="1691"/>
    </location>
</feature>
<feature type="compositionally biased region" description="Basic and acidic residues" evidence="2">
    <location>
        <begin position="46"/>
        <end position="60"/>
    </location>
</feature>
<feature type="compositionally biased region" description="Low complexity" evidence="2">
    <location>
        <begin position="755"/>
        <end position="764"/>
    </location>
</feature>
<dbReference type="Pfam" id="PF02181">
    <property type="entry name" value="FH2"/>
    <property type="match status" value="1"/>
</dbReference>
<dbReference type="EMBL" id="KQ459592">
    <property type="protein sequence ID" value="KPI96779.1"/>
    <property type="molecule type" value="Genomic_DNA"/>
</dbReference>
<keyword evidence="1" id="KW-0175">Coiled coil</keyword>
<feature type="region of interest" description="Disordered" evidence="2">
    <location>
        <begin position="955"/>
        <end position="1042"/>
    </location>
</feature>
<reference evidence="4 5" key="1">
    <citation type="journal article" date="2015" name="Nat. Commun.">
        <title>Outbred genome sequencing and CRISPR/Cas9 gene editing in butterflies.</title>
        <authorList>
            <person name="Li X."/>
            <person name="Fan D."/>
            <person name="Zhang W."/>
            <person name="Liu G."/>
            <person name="Zhang L."/>
            <person name="Zhao L."/>
            <person name="Fang X."/>
            <person name="Chen L."/>
            <person name="Dong Y."/>
            <person name="Chen Y."/>
            <person name="Ding Y."/>
            <person name="Zhao R."/>
            <person name="Feng M."/>
            <person name="Zhu Y."/>
            <person name="Feng Y."/>
            <person name="Jiang X."/>
            <person name="Zhu D."/>
            <person name="Xiang H."/>
            <person name="Feng X."/>
            <person name="Li S."/>
            <person name="Wang J."/>
            <person name="Zhang G."/>
            <person name="Kronforst M.R."/>
            <person name="Wang W."/>
        </authorList>
    </citation>
    <scope>NUCLEOTIDE SEQUENCE [LARGE SCALE GENOMIC DNA]</scope>
    <source>
        <strain evidence="4">Ya'a_city_454_Px</strain>
        <tissue evidence="4">Whole body</tissue>
    </source>
</reference>
<accession>A0A194PVJ1</accession>
<dbReference type="InterPro" id="IPR051425">
    <property type="entry name" value="Formin_Homology"/>
</dbReference>
<evidence type="ECO:0000256" key="1">
    <source>
        <dbReference type="SAM" id="Coils"/>
    </source>
</evidence>
<feature type="compositionally biased region" description="Polar residues" evidence="2">
    <location>
        <begin position="840"/>
        <end position="850"/>
    </location>
</feature>
<evidence type="ECO:0000313" key="5">
    <source>
        <dbReference type="Proteomes" id="UP000053268"/>
    </source>
</evidence>
<feature type="compositionally biased region" description="Polar residues" evidence="2">
    <location>
        <begin position="968"/>
        <end position="985"/>
    </location>
</feature>